<accession>A0A2S6GIL4</accession>
<dbReference type="EMBL" id="PTIX01000016">
    <property type="protein sequence ID" value="PPK65072.1"/>
    <property type="molecule type" value="Genomic_DNA"/>
</dbReference>
<sequence length="183" mass="19994">MTSGPRLSDDPLSATGHPHRRFPAADQRHRVARWGSTPTPCGDLPVRSEVRLRLKPRQLARGVDGAWWPRSPQPLLEVPELVLAMSSWVGPVSRVTYHVDDWDATEGGAVVDGWPVELVGSDAVEPHTVSVTGTHQRGRCLLVVPPWTPETTARTILRSAARPGAVTDVEQVLTEHGVLPRLP</sequence>
<keyword evidence="3" id="KW-1185">Reference proteome</keyword>
<dbReference type="Proteomes" id="UP000239203">
    <property type="component" value="Unassembled WGS sequence"/>
</dbReference>
<gene>
    <name evidence="2" type="ORF">CLV40_116115</name>
</gene>
<evidence type="ECO:0000256" key="1">
    <source>
        <dbReference type="SAM" id="MobiDB-lite"/>
    </source>
</evidence>
<dbReference type="RefSeq" id="WP_181043729.1">
    <property type="nucleotide sequence ID" value="NZ_CP154825.1"/>
</dbReference>
<proteinExistence type="predicted"/>
<feature type="region of interest" description="Disordered" evidence="1">
    <location>
        <begin position="1"/>
        <end position="40"/>
    </location>
</feature>
<organism evidence="2 3">
    <name type="scientific">Actinokineospora auranticolor</name>
    <dbReference type="NCBI Taxonomy" id="155976"/>
    <lineage>
        <taxon>Bacteria</taxon>
        <taxon>Bacillati</taxon>
        <taxon>Actinomycetota</taxon>
        <taxon>Actinomycetes</taxon>
        <taxon>Pseudonocardiales</taxon>
        <taxon>Pseudonocardiaceae</taxon>
        <taxon>Actinokineospora</taxon>
    </lineage>
</organism>
<dbReference type="InterPro" id="IPR046036">
    <property type="entry name" value="DUF5994"/>
</dbReference>
<dbReference type="AlphaFoldDB" id="A0A2S6GIL4"/>
<name>A0A2S6GIL4_9PSEU</name>
<evidence type="ECO:0000313" key="3">
    <source>
        <dbReference type="Proteomes" id="UP000239203"/>
    </source>
</evidence>
<reference evidence="2 3" key="1">
    <citation type="submission" date="2018-02" db="EMBL/GenBank/DDBJ databases">
        <title>Genomic Encyclopedia of Archaeal and Bacterial Type Strains, Phase II (KMG-II): from individual species to whole genera.</title>
        <authorList>
            <person name="Goeker M."/>
        </authorList>
    </citation>
    <scope>NUCLEOTIDE SEQUENCE [LARGE SCALE GENOMIC DNA]</scope>
    <source>
        <strain evidence="2 3">YU 961-1</strain>
    </source>
</reference>
<protein>
    <submittedName>
        <fullName evidence="2">Uncharacterized protein</fullName>
    </submittedName>
</protein>
<dbReference type="Pfam" id="PF19457">
    <property type="entry name" value="DUF5994"/>
    <property type="match status" value="1"/>
</dbReference>
<comment type="caution">
    <text evidence="2">The sequence shown here is derived from an EMBL/GenBank/DDBJ whole genome shotgun (WGS) entry which is preliminary data.</text>
</comment>
<evidence type="ECO:0000313" key="2">
    <source>
        <dbReference type="EMBL" id="PPK65072.1"/>
    </source>
</evidence>